<dbReference type="AlphaFoldDB" id="A0A7R9B4C4"/>
<reference evidence="1" key="1">
    <citation type="submission" date="2020-11" db="EMBL/GenBank/DDBJ databases">
        <authorList>
            <person name="Tran Van P."/>
        </authorList>
    </citation>
    <scope>NUCLEOTIDE SEQUENCE</scope>
</reference>
<organism evidence="1">
    <name type="scientific">Timema shepardi</name>
    <name type="common">Walking stick</name>
    <dbReference type="NCBI Taxonomy" id="629360"/>
    <lineage>
        <taxon>Eukaryota</taxon>
        <taxon>Metazoa</taxon>
        <taxon>Ecdysozoa</taxon>
        <taxon>Arthropoda</taxon>
        <taxon>Hexapoda</taxon>
        <taxon>Insecta</taxon>
        <taxon>Pterygota</taxon>
        <taxon>Neoptera</taxon>
        <taxon>Polyneoptera</taxon>
        <taxon>Phasmatodea</taxon>
        <taxon>Timematodea</taxon>
        <taxon>Timematoidea</taxon>
        <taxon>Timematidae</taxon>
        <taxon>Timema</taxon>
    </lineage>
</organism>
<evidence type="ECO:0000313" key="1">
    <source>
        <dbReference type="EMBL" id="CAD7265995.1"/>
    </source>
</evidence>
<accession>A0A7R9B4C4</accession>
<name>A0A7R9B4C4_TIMSH</name>
<dbReference type="EMBL" id="OC006218">
    <property type="protein sequence ID" value="CAD7265995.1"/>
    <property type="molecule type" value="Genomic_DNA"/>
</dbReference>
<protein>
    <submittedName>
        <fullName evidence="1">Uncharacterized protein</fullName>
    </submittedName>
</protein>
<sequence>MRGYFENGKTIPVIYYPPPSPHLTNNIQGGPETIRRSMLKKVMDNVLSNLDLFLCPSPYSFNWFCIIRHFGGREPGDLDRAITGVAIIDNKISTFKISTVYKIITEFKDIQNTHSARLVCKQQLVDPNANALVVLSSTAEDGEIEVRISVG</sequence>
<gene>
    <name evidence="1" type="ORF">TSIB3V08_LOCUS10023</name>
</gene>
<proteinExistence type="predicted"/>